<dbReference type="InterPro" id="IPR035418">
    <property type="entry name" value="AraC-bd_2"/>
</dbReference>
<dbReference type="InterPro" id="IPR050204">
    <property type="entry name" value="AraC_XylS_family_regulators"/>
</dbReference>
<keyword evidence="1" id="KW-0805">Transcription regulation</keyword>
<evidence type="ECO:0000256" key="1">
    <source>
        <dbReference type="ARBA" id="ARBA00023015"/>
    </source>
</evidence>
<feature type="domain" description="Transcription regulator HTH AraC- type ligand binding" evidence="4">
    <location>
        <begin position="18"/>
        <end position="189"/>
    </location>
</feature>
<gene>
    <name evidence="5" type="ORF">LWC34_39620</name>
</gene>
<keyword evidence="2" id="KW-0238">DNA-binding</keyword>
<dbReference type="RefSeq" id="WP_233730331.1">
    <property type="nucleotide sequence ID" value="NZ_JAJVCN010000003.1"/>
</dbReference>
<dbReference type="EMBL" id="JAJVCN010000003">
    <property type="protein sequence ID" value="MCE7008878.1"/>
    <property type="molecule type" value="Genomic_DNA"/>
</dbReference>
<comment type="caution">
    <text evidence="5">The sequence shown here is derived from an EMBL/GenBank/DDBJ whole genome shotgun (WGS) entry which is preliminary data.</text>
</comment>
<proteinExistence type="predicted"/>
<evidence type="ECO:0000256" key="2">
    <source>
        <dbReference type="ARBA" id="ARBA00023125"/>
    </source>
</evidence>
<sequence length="298" mass="32537">MSVLANHQVIDTVDVDEARAVGSRVFRNHQLAPESGNGFRAVLRSAAVGGMTLTYVDYRVGVRIAASEPSSGFLVHIPLTGHADITCGREAVSSDPANAVVVDPAERLDMTWSRGTPQLIIGIDRERMEDHLRRTLNRSLDRPLRFGLGMDLTSAAARAWLDVVHLLLREVSTTDHAPLAMEHLEGLLFQRFLLAQPSTYSGALGDERSVAPRAIQRAMKLIEHHAAEPLTVEDIAEADPNTVSVTEAATRWLSCTPGGSPCNTASGSVRRRPRRCGADVRCADKRRVRWIAKPVQST</sequence>
<protein>
    <recommendedName>
        <fullName evidence="4">Transcription regulator HTH AraC- type ligand binding domain-containing protein</fullName>
    </recommendedName>
</protein>
<evidence type="ECO:0000313" key="5">
    <source>
        <dbReference type="EMBL" id="MCE7008878.1"/>
    </source>
</evidence>
<reference evidence="5 6" key="1">
    <citation type="submission" date="2021-12" db="EMBL/GenBank/DDBJ databases">
        <title>Genome sequence of Kibdelosporangium philippinense ATCC 49844.</title>
        <authorList>
            <person name="Fedorov E.A."/>
            <person name="Omeragic M."/>
            <person name="Shalygina K.F."/>
            <person name="Maclea K.S."/>
        </authorList>
    </citation>
    <scope>NUCLEOTIDE SEQUENCE [LARGE SCALE GENOMIC DNA]</scope>
    <source>
        <strain evidence="5 6">ATCC 49844</strain>
    </source>
</reference>
<name>A0ABS8ZNU2_9PSEU</name>
<evidence type="ECO:0000259" key="4">
    <source>
        <dbReference type="Pfam" id="PF14525"/>
    </source>
</evidence>
<accession>A0ABS8ZNU2</accession>
<keyword evidence="3" id="KW-0804">Transcription</keyword>
<evidence type="ECO:0000313" key="6">
    <source>
        <dbReference type="Proteomes" id="UP001521150"/>
    </source>
</evidence>
<dbReference type="PANTHER" id="PTHR46796">
    <property type="entry name" value="HTH-TYPE TRANSCRIPTIONAL ACTIVATOR RHAS-RELATED"/>
    <property type="match status" value="1"/>
</dbReference>
<dbReference type="Proteomes" id="UP001521150">
    <property type="component" value="Unassembled WGS sequence"/>
</dbReference>
<dbReference type="Pfam" id="PF14525">
    <property type="entry name" value="AraC_binding_2"/>
    <property type="match status" value="1"/>
</dbReference>
<organism evidence="5 6">
    <name type="scientific">Kibdelosporangium philippinense</name>
    <dbReference type="NCBI Taxonomy" id="211113"/>
    <lineage>
        <taxon>Bacteria</taxon>
        <taxon>Bacillati</taxon>
        <taxon>Actinomycetota</taxon>
        <taxon>Actinomycetes</taxon>
        <taxon>Pseudonocardiales</taxon>
        <taxon>Pseudonocardiaceae</taxon>
        <taxon>Kibdelosporangium</taxon>
    </lineage>
</organism>
<evidence type="ECO:0000256" key="3">
    <source>
        <dbReference type="ARBA" id="ARBA00023163"/>
    </source>
</evidence>
<keyword evidence="6" id="KW-1185">Reference proteome</keyword>